<name>A0A858NF54_9VIRU</name>
<accession>A0A858NF54</accession>
<evidence type="ECO:0000256" key="1">
    <source>
        <dbReference type="SAM" id="MobiDB-lite"/>
    </source>
</evidence>
<organism evidence="2">
    <name type="scientific">Genomoviridae sp</name>
    <dbReference type="NCBI Taxonomy" id="2202565"/>
    <lineage>
        <taxon>Viruses</taxon>
        <taxon>Monodnaviria</taxon>
        <taxon>Shotokuvirae</taxon>
        <taxon>Cressdnaviricota</taxon>
        <taxon>Repensiviricetes</taxon>
        <taxon>Geplafuvirales</taxon>
        <taxon>Genomoviridae</taxon>
    </lineage>
</organism>
<reference evidence="2" key="1">
    <citation type="submission" date="2020-04" db="EMBL/GenBank/DDBJ databases">
        <title>Genomes of microviruses in a sewage oxidation pond.</title>
        <authorList>
            <person name="Schreck J."/>
            <person name="Kraberger S."/>
            <person name="Scotch M."/>
            <person name="Halden R.U."/>
            <person name="Varsani A."/>
        </authorList>
    </citation>
    <scope>NUCLEOTIDE SEQUENCE</scope>
    <source>
        <strain evidence="2">6434_385</strain>
    </source>
</reference>
<protein>
    <submittedName>
        <fullName evidence="2">Capsid protein</fullName>
    </submittedName>
</protein>
<feature type="region of interest" description="Disordered" evidence="1">
    <location>
        <begin position="1"/>
        <end position="24"/>
    </location>
</feature>
<sequence length="292" mass="33822">MPYRVSRRRAPRRSRRSYRGRRKTYAKTRRTLRGLFRRRRMSRRTILNISSKKKRNAAPPVNFNYQGLSPTTGSKVMGSDRVSFLLWRPTALASYPDVETEASRNAQQVYWRGVKEQADLMTSSGAAWKWRRIIFEVKGLAAEVPNVVSNVETSNGYPRAIVELSGDPPAVIRNGLERLIFQGVAPSDWSNVFNAKVDTNRVKLHYDKTRHLQSGNDRGRFYSFKQWMPFNKNFTYDDEERGTVEKDVSSFAALGRSGMGDVYVFDMFACQLNDDIHKLSFNPQATMYWHER</sequence>
<evidence type="ECO:0000313" key="2">
    <source>
        <dbReference type="EMBL" id="QJB18641.1"/>
    </source>
</evidence>
<proteinExistence type="predicted"/>
<dbReference type="EMBL" id="MT309863">
    <property type="protein sequence ID" value="QJB18641.1"/>
    <property type="molecule type" value="Genomic_DNA"/>
</dbReference>